<dbReference type="PANTHER" id="PTHR10768:SF0">
    <property type="entry name" value="RIBOSOMAL PROTEIN L37"/>
    <property type="match status" value="1"/>
</dbReference>
<keyword evidence="4 11" id="KW-0699">rRNA-binding</keyword>
<dbReference type="GeneID" id="28492029"/>
<keyword evidence="9 11" id="KW-0687">Ribonucleoprotein</keyword>
<evidence type="ECO:0000313" key="14">
    <source>
        <dbReference type="EMBL" id="MFA4803432.1"/>
    </source>
</evidence>
<comment type="similarity">
    <text evidence="2 11 12">Belongs to the eukaryotic ribosomal protein eL37 family.</text>
</comment>
<proteinExistence type="inferred from homology"/>
<dbReference type="InterPro" id="IPR011332">
    <property type="entry name" value="Ribosomal_zn-bd"/>
</dbReference>
<evidence type="ECO:0000256" key="1">
    <source>
        <dbReference type="ARBA" id="ARBA00003058"/>
    </source>
</evidence>
<evidence type="ECO:0000313" key="13">
    <source>
        <dbReference type="EMBL" id="AMM54656.1"/>
    </source>
</evidence>
<dbReference type="HAMAP" id="MF_00547">
    <property type="entry name" value="Ribosomal_eL37"/>
    <property type="match status" value="1"/>
</dbReference>
<keyword evidence="3 11" id="KW-0479">Metal-binding</keyword>
<dbReference type="InterPro" id="IPR001569">
    <property type="entry name" value="Ribosomal_eL37"/>
</dbReference>
<dbReference type="EMBL" id="JARRIG010000001">
    <property type="protein sequence ID" value="MFA4803432.1"/>
    <property type="molecule type" value="Genomic_DNA"/>
</dbReference>
<comment type="function">
    <text evidence="1 11">Binds to the 23S rRNA.</text>
</comment>
<evidence type="ECO:0000256" key="5">
    <source>
        <dbReference type="ARBA" id="ARBA00022771"/>
    </source>
</evidence>
<feature type="binding site" evidence="11">
    <location>
        <position position="20"/>
    </location>
    <ligand>
        <name>Zn(2+)</name>
        <dbReference type="ChEBI" id="CHEBI:29105"/>
    </ligand>
</feature>
<evidence type="ECO:0000256" key="2">
    <source>
        <dbReference type="ARBA" id="ARBA00009805"/>
    </source>
</evidence>
<evidence type="ECO:0000256" key="10">
    <source>
        <dbReference type="ARBA" id="ARBA00035225"/>
    </source>
</evidence>
<dbReference type="Pfam" id="PF01907">
    <property type="entry name" value="Ribosomal_L37e"/>
    <property type="match status" value="1"/>
</dbReference>
<dbReference type="Proteomes" id="UP001571980">
    <property type="component" value="Unassembled WGS sequence"/>
</dbReference>
<dbReference type="EMBL" id="CP010835">
    <property type="protein sequence ID" value="AMM54656.1"/>
    <property type="molecule type" value="Genomic_DNA"/>
</dbReference>
<dbReference type="FunFam" id="2.20.25.30:FF:000003">
    <property type="entry name" value="50S ribosomal protein L37e"/>
    <property type="match status" value="1"/>
</dbReference>
<evidence type="ECO:0000256" key="6">
    <source>
        <dbReference type="ARBA" id="ARBA00022833"/>
    </source>
</evidence>
<evidence type="ECO:0000256" key="12">
    <source>
        <dbReference type="RuleBase" id="RU000576"/>
    </source>
</evidence>
<feature type="zinc finger region" description="C4-type" evidence="11">
    <location>
        <begin position="20"/>
        <end position="38"/>
    </location>
</feature>
<dbReference type="SUPFAM" id="SSF57829">
    <property type="entry name" value="Zn-binding ribosomal proteins"/>
    <property type="match status" value="1"/>
</dbReference>
<dbReference type="InterPro" id="IPR018267">
    <property type="entry name" value="Ribosomal_eL37_CS"/>
</dbReference>
<evidence type="ECO:0000256" key="7">
    <source>
        <dbReference type="ARBA" id="ARBA00022884"/>
    </source>
</evidence>
<dbReference type="GO" id="GO:0003735">
    <property type="term" value="F:structural constituent of ribosome"/>
    <property type="evidence" value="ECO:0007669"/>
    <property type="project" value="InterPro"/>
</dbReference>
<evidence type="ECO:0000256" key="3">
    <source>
        <dbReference type="ARBA" id="ARBA00022723"/>
    </source>
</evidence>
<dbReference type="RefSeq" id="WP_068323837.1">
    <property type="nucleotide sequence ID" value="NZ_CP010835.1"/>
</dbReference>
<keyword evidence="7 11" id="KW-0694">RNA-binding</keyword>
<dbReference type="Gene3D" id="2.20.25.30">
    <property type="match status" value="1"/>
</dbReference>
<protein>
    <recommendedName>
        <fullName evidence="10 11">Large ribosomal subunit protein eL37</fullName>
    </recommendedName>
</protein>
<keyword evidence="16" id="KW-1185">Reference proteome</keyword>
<evidence type="ECO:0000256" key="11">
    <source>
        <dbReference type="HAMAP-Rule" id="MF_00547"/>
    </source>
</evidence>
<reference evidence="14 16" key="3">
    <citation type="submission" date="2023-03" db="EMBL/GenBank/DDBJ databases">
        <title>Speciation in Pyrococcus: adaptation to high temperature as a mechanism.</title>
        <authorList>
            <person name="Gu J."/>
        </authorList>
    </citation>
    <scope>NUCLEOTIDE SEQUENCE [LARGE SCALE GENOMIC DNA]</scope>
    <source>
        <strain evidence="14 16">LMOA34</strain>
    </source>
</reference>
<keyword evidence="5 11" id="KW-0863">Zinc-finger</keyword>
<dbReference type="AlphaFoldDB" id="A0A127BDA9"/>
<keyword evidence="8 11" id="KW-0689">Ribosomal protein</keyword>
<dbReference type="GO" id="GO:0006412">
    <property type="term" value="P:translation"/>
    <property type="evidence" value="ECO:0007669"/>
    <property type="project" value="UniProtKB-UniRule"/>
</dbReference>
<dbReference type="KEGG" id="pyc:TQ32_09285"/>
<dbReference type="OrthoDB" id="5619at2157"/>
<accession>A0A127BDA9</accession>
<dbReference type="InterPro" id="IPR011331">
    <property type="entry name" value="Ribosomal_eL37/eL43"/>
</dbReference>
<organism evidence="13 15">
    <name type="scientific">Pyrococcus kukulkanii</name>
    <dbReference type="NCBI Taxonomy" id="1609559"/>
    <lineage>
        <taxon>Archaea</taxon>
        <taxon>Methanobacteriati</taxon>
        <taxon>Methanobacteriota</taxon>
        <taxon>Thermococci</taxon>
        <taxon>Thermococcales</taxon>
        <taxon>Thermococcaceae</taxon>
        <taxon>Pyrococcus</taxon>
    </lineage>
</organism>
<feature type="binding site" evidence="11">
    <location>
        <position position="23"/>
    </location>
    <ligand>
        <name>Zn(2+)</name>
        <dbReference type="ChEBI" id="CHEBI:29105"/>
    </ligand>
</feature>
<dbReference type="Proteomes" id="UP000070587">
    <property type="component" value="Chromosome"/>
</dbReference>
<dbReference type="PATRIC" id="fig|1609559.3.peg.1925"/>
<dbReference type="NCBIfam" id="NF003214">
    <property type="entry name" value="PRK04179.1"/>
    <property type="match status" value="1"/>
</dbReference>
<dbReference type="STRING" id="1609559.TQ32_09285"/>
<sequence>MGSGTATFGKRNKTPTHIRCRRCGRRAFNIKKGYCAACGFGRSRRLRKYRWSKKWKKKKNVH</sequence>
<dbReference type="GO" id="GO:0008270">
    <property type="term" value="F:zinc ion binding"/>
    <property type="evidence" value="ECO:0007669"/>
    <property type="project" value="UniProtKB-UniRule"/>
</dbReference>
<dbReference type="GO" id="GO:0019843">
    <property type="term" value="F:rRNA binding"/>
    <property type="evidence" value="ECO:0007669"/>
    <property type="project" value="UniProtKB-KW"/>
</dbReference>
<dbReference type="PROSITE" id="PS01077">
    <property type="entry name" value="RIBOSOMAL_L37E"/>
    <property type="match status" value="1"/>
</dbReference>
<evidence type="ECO:0000256" key="4">
    <source>
        <dbReference type="ARBA" id="ARBA00022730"/>
    </source>
</evidence>
<evidence type="ECO:0000256" key="8">
    <source>
        <dbReference type="ARBA" id="ARBA00022980"/>
    </source>
</evidence>
<evidence type="ECO:0000313" key="15">
    <source>
        <dbReference type="Proteomes" id="UP000070587"/>
    </source>
</evidence>
<gene>
    <name evidence="11 13" type="primary">rpl37e</name>
    <name evidence="14" type="ORF">P8X34_01505</name>
    <name evidence="13" type="ORF">TQ32_09285</name>
</gene>
<comment type="cofactor">
    <cofactor evidence="11">
        <name>Zn(2+)</name>
        <dbReference type="ChEBI" id="CHEBI:29105"/>
    </cofactor>
    <text evidence="11">Binds 1 zinc ion per subunit.</text>
</comment>
<evidence type="ECO:0000313" key="16">
    <source>
        <dbReference type="Proteomes" id="UP001571980"/>
    </source>
</evidence>
<keyword evidence="6 11" id="KW-0862">Zinc</keyword>
<reference evidence="15" key="1">
    <citation type="submission" date="2015-02" db="EMBL/GenBank/DDBJ databases">
        <title>Pyrococcus kukulkanii sp. nov., a novel hyperthermophilic archaeon isolated from a deep-sea hydrothermal vent at the Guaymas Basin.</title>
        <authorList>
            <person name="Oger P.M."/>
            <person name="Callac N."/>
            <person name="Jebbar M."/>
            <person name="Godfroy A."/>
        </authorList>
    </citation>
    <scope>NUCLEOTIDE SEQUENCE [LARGE SCALE GENOMIC DNA]</scope>
    <source>
        <strain evidence="15">NCB100</strain>
    </source>
</reference>
<dbReference type="GO" id="GO:0022625">
    <property type="term" value="C:cytosolic large ribosomal subunit"/>
    <property type="evidence" value="ECO:0007669"/>
    <property type="project" value="TreeGrafter"/>
</dbReference>
<reference evidence="13 15" key="2">
    <citation type="journal article" date="2016" name="Int. J. Syst. Evol. Microbiol.">
        <title>Pyrococcus kukulkanii sp. nov., a hyperthermophilic, piezophilic archaeon isolated from a deep-sea hydrothermal vent.</title>
        <authorList>
            <person name="Callac N."/>
            <person name="Oger P."/>
            <person name="Lesongeur F."/>
            <person name="Rattray J.E."/>
            <person name="Vannier P."/>
            <person name="Michoud G."/>
            <person name="Beauverger M."/>
            <person name="Gayet N."/>
            <person name="Rouxel O."/>
            <person name="Jebbar M."/>
            <person name="Godfroy A."/>
        </authorList>
    </citation>
    <scope>NUCLEOTIDE SEQUENCE [LARGE SCALE GENOMIC DNA]</scope>
    <source>
        <strain evidence="13 15">NCB100</strain>
    </source>
</reference>
<evidence type="ECO:0000256" key="9">
    <source>
        <dbReference type="ARBA" id="ARBA00023274"/>
    </source>
</evidence>
<feature type="binding site" evidence="11">
    <location>
        <position position="38"/>
    </location>
    <ligand>
        <name>Zn(2+)</name>
        <dbReference type="ChEBI" id="CHEBI:29105"/>
    </ligand>
</feature>
<dbReference type="PANTHER" id="PTHR10768">
    <property type="entry name" value="60S RIBOSOMAL PROTEIN L37"/>
    <property type="match status" value="1"/>
</dbReference>
<comment type="function">
    <text evidence="12">Component of the large ribosomal subunit. The ribosome is a large ribonucleoprotein complex responsible for the synthesis of proteins in the cell.</text>
</comment>
<feature type="binding site" evidence="11">
    <location>
        <position position="35"/>
    </location>
    <ligand>
        <name>Zn(2+)</name>
        <dbReference type="ChEBI" id="CHEBI:29105"/>
    </ligand>
</feature>
<name>A0A127BDA9_9EURY</name>